<dbReference type="Proteomes" id="UP000284842">
    <property type="component" value="Unassembled WGS sequence"/>
</dbReference>
<feature type="region of interest" description="Disordered" evidence="1">
    <location>
        <begin position="300"/>
        <end position="331"/>
    </location>
</feature>
<evidence type="ECO:0000313" key="3">
    <source>
        <dbReference type="Proteomes" id="UP000284842"/>
    </source>
</evidence>
<evidence type="ECO:0000313" key="2">
    <source>
        <dbReference type="EMBL" id="PPR04146.1"/>
    </source>
</evidence>
<reference evidence="2 3" key="1">
    <citation type="journal article" date="2018" name="Evol. Lett.">
        <title>Horizontal gene cluster transfer increased hallucinogenic mushroom diversity.</title>
        <authorList>
            <person name="Reynolds H.T."/>
            <person name="Vijayakumar V."/>
            <person name="Gluck-Thaler E."/>
            <person name="Korotkin H.B."/>
            <person name="Matheny P.B."/>
            <person name="Slot J.C."/>
        </authorList>
    </citation>
    <scope>NUCLEOTIDE SEQUENCE [LARGE SCALE GENOMIC DNA]</scope>
    <source>
        <strain evidence="2 3">2629</strain>
    </source>
</reference>
<comment type="caution">
    <text evidence="2">The sequence shown here is derived from an EMBL/GenBank/DDBJ whole genome shotgun (WGS) entry which is preliminary data.</text>
</comment>
<dbReference type="STRING" id="181874.A0A409YM81"/>
<feature type="compositionally biased region" description="Basic residues" evidence="1">
    <location>
        <begin position="315"/>
        <end position="331"/>
    </location>
</feature>
<feature type="region of interest" description="Disordered" evidence="1">
    <location>
        <begin position="181"/>
        <end position="287"/>
    </location>
</feature>
<feature type="compositionally biased region" description="Polar residues" evidence="1">
    <location>
        <begin position="241"/>
        <end position="257"/>
    </location>
</feature>
<dbReference type="EMBL" id="NHTK01000988">
    <property type="protein sequence ID" value="PPR04146.1"/>
    <property type="molecule type" value="Genomic_DNA"/>
</dbReference>
<accession>A0A409YM81</accession>
<dbReference type="AlphaFoldDB" id="A0A409YM81"/>
<dbReference type="OrthoDB" id="3133596at2759"/>
<dbReference type="InParanoid" id="A0A409YM81"/>
<feature type="compositionally biased region" description="Low complexity" evidence="1">
    <location>
        <begin position="218"/>
        <end position="228"/>
    </location>
</feature>
<keyword evidence="3" id="KW-1185">Reference proteome</keyword>
<feature type="compositionally biased region" description="Polar residues" evidence="1">
    <location>
        <begin position="183"/>
        <end position="192"/>
    </location>
</feature>
<organism evidence="2 3">
    <name type="scientific">Panaeolus cyanescens</name>
    <dbReference type="NCBI Taxonomy" id="181874"/>
    <lineage>
        <taxon>Eukaryota</taxon>
        <taxon>Fungi</taxon>
        <taxon>Dikarya</taxon>
        <taxon>Basidiomycota</taxon>
        <taxon>Agaricomycotina</taxon>
        <taxon>Agaricomycetes</taxon>
        <taxon>Agaricomycetidae</taxon>
        <taxon>Agaricales</taxon>
        <taxon>Agaricineae</taxon>
        <taxon>Galeropsidaceae</taxon>
        <taxon>Panaeolus</taxon>
    </lineage>
</organism>
<evidence type="ECO:0008006" key="4">
    <source>
        <dbReference type="Google" id="ProtNLM"/>
    </source>
</evidence>
<proteinExistence type="predicted"/>
<gene>
    <name evidence="2" type="ORF">CVT24_010696</name>
</gene>
<sequence length="331" mass="38189">MIDALEWTWGMKRGTLNLDTHRNIFSLGPSMYSLYREKKWGLLPTEEDVYKFYDKKRSMTCRRDTFAVSEPRDEVYTYRLIPLRDMEEIYITRQSSTESSTVEIHEFPFEGFPTIRSHVHPKFVILHLGLTIEGDLDRLTRAALFKKYPYLWDVQNLSLAWTAQIPQGAFDDPTYVLPRSEIDNCTPSTPSECNDDTAHTPPRRIIPLPKRHHFRPLSSASSSSSSEASEGDDWELAAQGVQIQNNRTSERTSSSVRGSRGCHNDEQTRPLTSLELSRQEGCEDSRSARWDADRIVGWAKRCRSPTPPPSPTKPVLRRSTRIRKKPKRFLN</sequence>
<protein>
    <recommendedName>
        <fullName evidence="4">HNH nuclease domain-containing protein</fullName>
    </recommendedName>
</protein>
<name>A0A409YM81_9AGAR</name>
<evidence type="ECO:0000256" key="1">
    <source>
        <dbReference type="SAM" id="MobiDB-lite"/>
    </source>
</evidence>
<feature type="compositionally biased region" description="Basic and acidic residues" evidence="1">
    <location>
        <begin position="277"/>
        <end position="287"/>
    </location>
</feature>